<proteinExistence type="predicted"/>
<organism evidence="3 4">
    <name type="scientific">Macleaya cordata</name>
    <name type="common">Five-seeded plume-poppy</name>
    <name type="synonym">Bocconia cordata</name>
    <dbReference type="NCBI Taxonomy" id="56857"/>
    <lineage>
        <taxon>Eukaryota</taxon>
        <taxon>Viridiplantae</taxon>
        <taxon>Streptophyta</taxon>
        <taxon>Embryophyta</taxon>
        <taxon>Tracheophyta</taxon>
        <taxon>Spermatophyta</taxon>
        <taxon>Magnoliopsida</taxon>
        <taxon>Ranunculales</taxon>
        <taxon>Papaveraceae</taxon>
        <taxon>Papaveroideae</taxon>
        <taxon>Macleaya</taxon>
    </lineage>
</organism>
<dbReference type="AlphaFoldDB" id="A0A200QFC2"/>
<dbReference type="PANTHER" id="PTHR34778:SF2">
    <property type="entry name" value="OS02G0580700 PROTEIN"/>
    <property type="match status" value="1"/>
</dbReference>
<comment type="caution">
    <text evidence="3">The sequence shown here is derived from an EMBL/GenBank/DDBJ whole genome shotgun (WGS) entry which is preliminary data.</text>
</comment>
<keyword evidence="4" id="KW-1185">Reference proteome</keyword>
<evidence type="ECO:0000313" key="3">
    <source>
        <dbReference type="EMBL" id="OVA09132.1"/>
    </source>
</evidence>
<dbReference type="InParanoid" id="A0A200QFC2"/>
<keyword evidence="1" id="KW-0175">Coiled coil</keyword>
<reference evidence="3 4" key="1">
    <citation type="journal article" date="2017" name="Mol. Plant">
        <title>The Genome of Medicinal Plant Macleaya cordata Provides New Insights into Benzylisoquinoline Alkaloids Metabolism.</title>
        <authorList>
            <person name="Liu X."/>
            <person name="Liu Y."/>
            <person name="Huang P."/>
            <person name="Ma Y."/>
            <person name="Qing Z."/>
            <person name="Tang Q."/>
            <person name="Cao H."/>
            <person name="Cheng P."/>
            <person name="Zheng Y."/>
            <person name="Yuan Z."/>
            <person name="Zhou Y."/>
            <person name="Liu J."/>
            <person name="Tang Z."/>
            <person name="Zhuo Y."/>
            <person name="Zhang Y."/>
            <person name="Yu L."/>
            <person name="Huang J."/>
            <person name="Yang P."/>
            <person name="Peng Q."/>
            <person name="Zhang J."/>
            <person name="Jiang W."/>
            <person name="Zhang Z."/>
            <person name="Lin K."/>
            <person name="Ro D.K."/>
            <person name="Chen X."/>
            <person name="Xiong X."/>
            <person name="Shang Y."/>
            <person name="Huang S."/>
            <person name="Zeng J."/>
        </authorList>
    </citation>
    <scope>NUCLEOTIDE SEQUENCE [LARGE SCALE GENOMIC DNA]</scope>
    <source>
        <strain evidence="4">cv. BLH2017</strain>
        <tissue evidence="3">Root</tissue>
    </source>
</reference>
<feature type="region of interest" description="Disordered" evidence="2">
    <location>
        <begin position="402"/>
        <end position="494"/>
    </location>
</feature>
<feature type="compositionally biased region" description="Basic and acidic residues" evidence="2">
    <location>
        <begin position="456"/>
        <end position="480"/>
    </location>
</feature>
<evidence type="ECO:0000256" key="1">
    <source>
        <dbReference type="SAM" id="Coils"/>
    </source>
</evidence>
<dbReference type="OrthoDB" id="657513at2759"/>
<dbReference type="OMA" id="HFLNIDK"/>
<dbReference type="Proteomes" id="UP000195402">
    <property type="component" value="Unassembled WGS sequence"/>
</dbReference>
<dbReference type="PANTHER" id="PTHR34778">
    <property type="entry name" value="OS02G0580700 PROTEIN"/>
    <property type="match status" value="1"/>
</dbReference>
<name>A0A200QFC2_MACCD</name>
<evidence type="ECO:0000256" key="2">
    <source>
        <dbReference type="SAM" id="MobiDB-lite"/>
    </source>
</evidence>
<gene>
    <name evidence="3" type="ORF">BVC80_9097g230</name>
</gene>
<evidence type="ECO:0000313" key="4">
    <source>
        <dbReference type="Proteomes" id="UP000195402"/>
    </source>
</evidence>
<protein>
    <submittedName>
        <fullName evidence="3">Uncharacterized protein</fullName>
    </submittedName>
</protein>
<dbReference type="STRING" id="56857.A0A200QFC2"/>
<accession>A0A200QFC2</accession>
<feature type="coiled-coil region" evidence="1">
    <location>
        <begin position="59"/>
        <end position="107"/>
    </location>
</feature>
<dbReference type="FunCoup" id="A0A200QFC2">
    <property type="interactions" value="628"/>
</dbReference>
<dbReference type="EMBL" id="MVGT01002224">
    <property type="protein sequence ID" value="OVA09132.1"/>
    <property type="molecule type" value="Genomic_DNA"/>
</dbReference>
<feature type="compositionally biased region" description="Basic and acidic residues" evidence="2">
    <location>
        <begin position="420"/>
        <end position="439"/>
    </location>
</feature>
<sequence>MVALKKAYADIILNTTKEAATRIMISERKAAGFQQELLTVKDEALSMLVRLKQMMDSKVAEAKTASLSQRKRIEELEAQLHEAEDIERNLRSELKGAQIELEKMKNKSVQPLDEQIEEGTSTFHEDASQENTLNTLELPPMDSGPGPISPNTSNVLLNQRNTGENCCLVQESSTEQTEQLRDSLENYADNTDLASIIMRSKNPELYKNGCTQRIRAFERNLINGNMSNPGQKNEALIKEDGAAEGTYTEATPKDENMGLRKKNPTKPEDLLQQDIGHNKDQAVNFLRRSSRKRRSRYRTIEATSHTVHDTKSRELSSISRCKTYPCLNNSMVESREGLVEEEQKNSVSHLISVSSLNSINTDHLSECKEGTESNANYKTGSVKIAAKNPVLIDKSVLNGVAESSGVPDSGDPFHPSSMDSDSKDGKKCETTKSDDDKLLKYTFKRKRKREPLSSPDKCESPEKNVAKRRSGEKQSSDPEPQKSNLIAESSRDSRRLAQVARQLISLSEKKWWQ</sequence>